<feature type="domain" description="Laminin G" evidence="3">
    <location>
        <begin position="14"/>
        <end position="187"/>
    </location>
</feature>
<keyword evidence="6" id="KW-1185">Reference proteome</keyword>
<comment type="caution">
    <text evidence="2">Lacks conserved residue(s) required for the propagation of feature annotation.</text>
</comment>
<dbReference type="SMART" id="SM00282">
    <property type="entry name" value="LamG"/>
    <property type="match status" value="3"/>
</dbReference>
<protein>
    <submittedName>
        <fullName evidence="7">LAM_G_DOMAIN domain-containing protein</fullName>
    </submittedName>
</protein>
<feature type="domain" description="EGF-like" evidence="4">
    <location>
        <begin position="640"/>
        <end position="679"/>
    </location>
</feature>
<dbReference type="PANTHER" id="PTHR15036">
    <property type="entry name" value="PIKACHURIN-LIKE PROTEIN"/>
    <property type="match status" value="1"/>
</dbReference>
<evidence type="ECO:0000313" key="6">
    <source>
        <dbReference type="Proteomes" id="UP000050794"/>
    </source>
</evidence>
<evidence type="ECO:0000313" key="5">
    <source>
        <dbReference type="EMBL" id="VDM45801.1"/>
    </source>
</evidence>
<dbReference type="Pfam" id="PF02210">
    <property type="entry name" value="Laminin_G_2"/>
    <property type="match status" value="2"/>
</dbReference>
<dbReference type="WBParaSite" id="TCNE_0001448001-mRNA-1">
    <property type="protein sequence ID" value="TCNE_0001448001-mRNA-1"/>
    <property type="gene ID" value="TCNE_0001448001"/>
</dbReference>
<dbReference type="SUPFAM" id="SSF49899">
    <property type="entry name" value="Concanavalin A-like lectins/glucanases"/>
    <property type="match status" value="3"/>
</dbReference>
<evidence type="ECO:0000259" key="4">
    <source>
        <dbReference type="PROSITE" id="PS50026"/>
    </source>
</evidence>
<name>A0A183V160_TOXCA</name>
<dbReference type="Gene3D" id="2.60.120.1000">
    <property type="match status" value="1"/>
</dbReference>
<dbReference type="PROSITE" id="PS50025">
    <property type="entry name" value="LAM_G_DOMAIN"/>
    <property type="match status" value="3"/>
</dbReference>
<dbReference type="PROSITE" id="PS50026">
    <property type="entry name" value="EGF_3"/>
    <property type="match status" value="1"/>
</dbReference>
<dbReference type="InterPro" id="IPR000742">
    <property type="entry name" value="EGF"/>
</dbReference>
<dbReference type="PANTHER" id="PTHR15036:SF94">
    <property type="entry name" value="INTESTINAL NEUREXIN-LIKE"/>
    <property type="match status" value="1"/>
</dbReference>
<dbReference type="Proteomes" id="UP000050794">
    <property type="component" value="Unassembled WGS sequence"/>
</dbReference>
<feature type="domain" description="Laminin G" evidence="3">
    <location>
        <begin position="687"/>
        <end position="906"/>
    </location>
</feature>
<dbReference type="CDD" id="cd00110">
    <property type="entry name" value="LamG"/>
    <property type="match status" value="1"/>
</dbReference>
<evidence type="ECO:0000313" key="7">
    <source>
        <dbReference type="WBParaSite" id="TCNE_0001448001-mRNA-1"/>
    </source>
</evidence>
<keyword evidence="2" id="KW-0245">EGF-like domain</keyword>
<dbReference type="AlphaFoldDB" id="A0A183V160"/>
<sequence length="1011" mass="113301">MSKFPDVGMVDKDIKSLNVSWDQYIAYEISEKESQPHIISIDFKTMVKEGVLIHGSVLSATDDEPIGDLKLALIYGQLRLTIGDFIEVNFYNVSLTSENFHEIVLSFDYGTSEVQLSLDGDAKTASWYEPGKDVDIRFGKELFFSAGGSEVGLSGCLRQIYVGYFDVIAGYLSNSSKVTASHELQSCDMNTVALVPDLYLLSPVHGDGIIEGNGNPTEGLWAYEQKQKILPHDEEENLDADAEAISHKIEDEISAAVDTSKAVEDPIHDHNIPEKFVVGKILRTVLWGAIVNNRMLESGTTLPWNCHDVLTSGNTEPGTYVIDVDGSGPLLETYVYCRNGQTIVPHNMPNGTLMHSSNLGDLRLRINYRLFSEDQLRHLREFSQECSQTMRYDCQNAPLGFSWRKTWLTSLYDHEFSQLMDPDGSCQCVNGQCGKCNCDGGGVNSDYGTLSGINVPITNIYALNDPTDLKGVVSLTPLVCSGSAGYAQTHTATFRSRADSLALGDWNARSLSFEFRTFKNDVTIISSRDAKLELELQDRSLYLLIDGLNMTLTPQSRLNDGKWHRVLIEVIENMVRLSANESAEYVQLGRPLSFTKIPLFVGGGRKGFLGCIRQFVLNSGKLLNVQSLLIHEGNIRLGCEDKCATHACQHESKCEQDFEKDTVRCVCRNNIIHSGSLCENSINKGSEVSLHNSKRGFLKIQKLSNGDAIKQRIVVSVRTDRRDALFVYMHDHLYNFLQIHLSDYTRIVLTTNYNRTVRRCEVVAKVGHEFSRMQWLQIILFQDEDRVQLNVDDEVCEITGARTLSENFITKFEIDSDMEDVVEPPVTPLKREDDNRPFTLLFIGGVPTENYKGKLDPTYKTTVPTLLGCIRGLMIGDEVVDLRDHAFWPYYPQETDFVRVGCTTGCETIEPTCMNDGHCTFKWTNTDPSAVLATCDCTRASYYGEHYSGARFDGNSLLRFNAGEVIEQAIYDWSKIGQQTFDFAFAAKTDSARPQHLVTVHFSHSRLVDTT</sequence>
<dbReference type="InterPro" id="IPR013320">
    <property type="entry name" value="ConA-like_dom_sf"/>
</dbReference>
<evidence type="ECO:0000259" key="3">
    <source>
        <dbReference type="PROSITE" id="PS50025"/>
    </source>
</evidence>
<organism evidence="6 7">
    <name type="scientific">Toxocara canis</name>
    <name type="common">Canine roundworm</name>
    <dbReference type="NCBI Taxonomy" id="6265"/>
    <lineage>
        <taxon>Eukaryota</taxon>
        <taxon>Metazoa</taxon>
        <taxon>Ecdysozoa</taxon>
        <taxon>Nematoda</taxon>
        <taxon>Chromadorea</taxon>
        <taxon>Rhabditida</taxon>
        <taxon>Spirurina</taxon>
        <taxon>Ascaridomorpha</taxon>
        <taxon>Ascaridoidea</taxon>
        <taxon>Toxocaridae</taxon>
        <taxon>Toxocara</taxon>
    </lineage>
</organism>
<gene>
    <name evidence="5" type="ORF">TCNE_LOCUS14480</name>
</gene>
<keyword evidence="1 2" id="KW-1015">Disulfide bond</keyword>
<feature type="domain" description="Laminin G" evidence="3">
    <location>
        <begin position="481"/>
        <end position="639"/>
    </location>
</feature>
<evidence type="ECO:0000256" key="2">
    <source>
        <dbReference type="PROSITE-ProRule" id="PRU00076"/>
    </source>
</evidence>
<dbReference type="InterPro" id="IPR050372">
    <property type="entry name" value="Neurexin-related_CASP"/>
</dbReference>
<proteinExistence type="predicted"/>
<dbReference type="EMBL" id="UYWY01022274">
    <property type="protein sequence ID" value="VDM45801.1"/>
    <property type="molecule type" value="Genomic_DNA"/>
</dbReference>
<accession>A0A183V160</accession>
<feature type="disulfide bond" evidence="2">
    <location>
        <begin position="648"/>
        <end position="665"/>
    </location>
</feature>
<evidence type="ECO:0000256" key="1">
    <source>
        <dbReference type="ARBA" id="ARBA00023157"/>
    </source>
</evidence>
<reference evidence="5 6" key="2">
    <citation type="submission" date="2018-11" db="EMBL/GenBank/DDBJ databases">
        <authorList>
            <consortium name="Pathogen Informatics"/>
        </authorList>
    </citation>
    <scope>NUCLEOTIDE SEQUENCE [LARGE SCALE GENOMIC DNA]</scope>
</reference>
<dbReference type="Gene3D" id="2.60.120.200">
    <property type="match status" value="3"/>
</dbReference>
<dbReference type="InterPro" id="IPR001791">
    <property type="entry name" value="Laminin_G"/>
</dbReference>
<reference evidence="7" key="1">
    <citation type="submission" date="2016-06" db="UniProtKB">
        <authorList>
            <consortium name="WormBaseParasite"/>
        </authorList>
    </citation>
    <scope>IDENTIFICATION</scope>
</reference>